<protein>
    <recommendedName>
        <fullName evidence="5">Secreted protein</fullName>
    </recommendedName>
</protein>
<gene>
    <name evidence="3" type="ORF">PGTUg99_002634</name>
</gene>
<dbReference type="AlphaFoldDB" id="A0A5B0RTA7"/>
<name>A0A5B0RTA7_PUCGR</name>
<feature type="compositionally biased region" description="Basic and acidic residues" evidence="1">
    <location>
        <begin position="55"/>
        <end position="65"/>
    </location>
</feature>
<keyword evidence="2" id="KW-0732">Signal</keyword>
<organism evidence="3 4">
    <name type="scientific">Puccinia graminis f. sp. tritici</name>
    <dbReference type="NCBI Taxonomy" id="56615"/>
    <lineage>
        <taxon>Eukaryota</taxon>
        <taxon>Fungi</taxon>
        <taxon>Dikarya</taxon>
        <taxon>Basidiomycota</taxon>
        <taxon>Pucciniomycotina</taxon>
        <taxon>Pucciniomycetes</taxon>
        <taxon>Pucciniales</taxon>
        <taxon>Pucciniaceae</taxon>
        <taxon>Puccinia</taxon>
    </lineage>
</organism>
<evidence type="ECO:0008006" key="5">
    <source>
        <dbReference type="Google" id="ProtNLM"/>
    </source>
</evidence>
<feature type="chain" id="PRO_5022818088" description="Secreted protein" evidence="2">
    <location>
        <begin position="22"/>
        <end position="129"/>
    </location>
</feature>
<comment type="caution">
    <text evidence="3">The sequence shown here is derived from an EMBL/GenBank/DDBJ whole genome shotgun (WGS) entry which is preliminary data.</text>
</comment>
<feature type="signal peptide" evidence="2">
    <location>
        <begin position="1"/>
        <end position="21"/>
    </location>
</feature>
<evidence type="ECO:0000256" key="1">
    <source>
        <dbReference type="SAM" id="MobiDB-lite"/>
    </source>
</evidence>
<evidence type="ECO:0000256" key="2">
    <source>
        <dbReference type="SAM" id="SignalP"/>
    </source>
</evidence>
<feature type="compositionally biased region" description="Polar residues" evidence="1">
    <location>
        <begin position="100"/>
        <end position="116"/>
    </location>
</feature>
<dbReference type="Proteomes" id="UP000325313">
    <property type="component" value="Unassembled WGS sequence"/>
</dbReference>
<evidence type="ECO:0000313" key="4">
    <source>
        <dbReference type="Proteomes" id="UP000325313"/>
    </source>
</evidence>
<proteinExistence type="predicted"/>
<evidence type="ECO:0000313" key="3">
    <source>
        <dbReference type="EMBL" id="KAA1128572.1"/>
    </source>
</evidence>
<sequence length="129" mass="14141">MFLTWSVMFVFLMVFKQECSAMPSEASYEVGTRDKTAEGPVRCFTNKCSETEANGFRRDEPEPIKRRPLRQSAPIKCGGTGLPPPCGPQPKRSEPLTVPVKSNPSKGPPKTHQTAPVTCGDTKLPPPCH</sequence>
<reference evidence="3 4" key="1">
    <citation type="submission" date="2019-05" db="EMBL/GenBank/DDBJ databases">
        <title>Emergence of the Ug99 lineage of the wheat stem rust pathogen through somatic hybridization.</title>
        <authorList>
            <person name="Li F."/>
            <person name="Upadhyaya N.M."/>
            <person name="Sperschneider J."/>
            <person name="Matny O."/>
            <person name="Nguyen-Phuc H."/>
            <person name="Mago R."/>
            <person name="Raley C."/>
            <person name="Miller M.E."/>
            <person name="Silverstein K.A.T."/>
            <person name="Henningsen E."/>
            <person name="Hirsch C.D."/>
            <person name="Visser B."/>
            <person name="Pretorius Z.A."/>
            <person name="Steffenson B.J."/>
            <person name="Schwessinger B."/>
            <person name="Dodds P.N."/>
            <person name="Figueroa M."/>
        </authorList>
    </citation>
    <scope>NUCLEOTIDE SEQUENCE [LARGE SCALE GENOMIC DNA]</scope>
    <source>
        <strain evidence="3 4">Ug99</strain>
    </source>
</reference>
<feature type="region of interest" description="Disordered" evidence="1">
    <location>
        <begin position="54"/>
        <end position="129"/>
    </location>
</feature>
<accession>A0A5B0RTA7</accession>
<dbReference type="EMBL" id="VDEP01000140">
    <property type="protein sequence ID" value="KAA1128572.1"/>
    <property type="molecule type" value="Genomic_DNA"/>
</dbReference>